<evidence type="ECO:0000313" key="3">
    <source>
        <dbReference type="Proteomes" id="UP001162164"/>
    </source>
</evidence>
<sequence>MFEFRRTSVTNDRFLREQDKPSITDICKIKLEAGEPLEPKAFCPHPTVQDLYTRYPKLKLPTICLKSDIDPYVSLQMDHVEKYFKVRNLDFIKYTKLALRPQTVAKKKTTRVPPNVSTSDGNKMTQVIFNEALSSLRVPPIKINQGDSEYHETTTKNSADKDANKVSDSTKDYKKRKYSEVDLTPKDQNFKKLSTVETLTVVPKVNVLSSTTLYMCDICNAVQSTAKYLRKHRNKHLRCQFCKKKCETLDNKQHHIRNTCLVKKCLNSSPDVELTKVECDTSIRRKYPNAFTEFPQLKNICSDIEIASTSNSLASRDIDSKQSNITDYPTVIEILSDDEETIPASNIIDNVNLQNIANASNGKQKSTSSDSSVPVVVEKLHSTISVVKPDIRIKG</sequence>
<proteinExistence type="predicted"/>
<dbReference type="Proteomes" id="UP001162164">
    <property type="component" value="Unassembled WGS sequence"/>
</dbReference>
<gene>
    <name evidence="2" type="ORF">NQ317_000090</name>
</gene>
<evidence type="ECO:0000256" key="1">
    <source>
        <dbReference type="SAM" id="MobiDB-lite"/>
    </source>
</evidence>
<evidence type="ECO:0000313" key="2">
    <source>
        <dbReference type="EMBL" id="KAJ8968493.1"/>
    </source>
</evidence>
<accession>A0ABQ9IXH3</accession>
<reference evidence="2" key="1">
    <citation type="journal article" date="2023" name="Insect Mol. Biol.">
        <title>Genome sequencing provides insights into the evolution of gene families encoding plant cell wall-degrading enzymes in longhorned beetles.</title>
        <authorList>
            <person name="Shin N.R."/>
            <person name="Okamura Y."/>
            <person name="Kirsch R."/>
            <person name="Pauchet Y."/>
        </authorList>
    </citation>
    <scope>NUCLEOTIDE SEQUENCE</scope>
    <source>
        <strain evidence="2">MMC_N1</strain>
    </source>
</reference>
<organism evidence="2 3">
    <name type="scientific">Molorchus minor</name>
    <dbReference type="NCBI Taxonomy" id="1323400"/>
    <lineage>
        <taxon>Eukaryota</taxon>
        <taxon>Metazoa</taxon>
        <taxon>Ecdysozoa</taxon>
        <taxon>Arthropoda</taxon>
        <taxon>Hexapoda</taxon>
        <taxon>Insecta</taxon>
        <taxon>Pterygota</taxon>
        <taxon>Neoptera</taxon>
        <taxon>Endopterygota</taxon>
        <taxon>Coleoptera</taxon>
        <taxon>Polyphaga</taxon>
        <taxon>Cucujiformia</taxon>
        <taxon>Chrysomeloidea</taxon>
        <taxon>Cerambycidae</taxon>
        <taxon>Lamiinae</taxon>
        <taxon>Monochamini</taxon>
        <taxon>Molorchus</taxon>
    </lineage>
</organism>
<feature type="region of interest" description="Disordered" evidence="1">
    <location>
        <begin position="144"/>
        <end position="171"/>
    </location>
</feature>
<protein>
    <recommendedName>
        <fullName evidence="4">C2H2-type domain-containing protein</fullName>
    </recommendedName>
</protein>
<name>A0ABQ9IXH3_9CUCU</name>
<dbReference type="EMBL" id="JAPWTJ010001978">
    <property type="protein sequence ID" value="KAJ8968493.1"/>
    <property type="molecule type" value="Genomic_DNA"/>
</dbReference>
<comment type="caution">
    <text evidence="2">The sequence shown here is derived from an EMBL/GenBank/DDBJ whole genome shotgun (WGS) entry which is preliminary data.</text>
</comment>
<feature type="compositionally biased region" description="Basic and acidic residues" evidence="1">
    <location>
        <begin position="148"/>
        <end position="171"/>
    </location>
</feature>
<keyword evidence="3" id="KW-1185">Reference proteome</keyword>
<evidence type="ECO:0008006" key="4">
    <source>
        <dbReference type="Google" id="ProtNLM"/>
    </source>
</evidence>